<gene>
    <name evidence="2" type="ORF">AAFF_G00058390</name>
</gene>
<dbReference type="Proteomes" id="UP001221898">
    <property type="component" value="Unassembled WGS sequence"/>
</dbReference>
<accession>A0AAD7S0I9</accession>
<sequence>MRAPLLLERGGICHSLELCAHRRQSAQLPGARGAEEGDKRAAVPLCPRATATTGTMERRRPGRDGGPGRRLARRSWLPLTDKHIRGEPGHSRGDGIMTRCPAKGMLSAAAHLAAESGSAGEEACLHRGPSFDEVDFLSFSTPMLNAKVEEKKIVRHSQWKNKASAFEM</sequence>
<feature type="region of interest" description="Disordered" evidence="1">
    <location>
        <begin position="52"/>
        <end position="95"/>
    </location>
</feature>
<name>A0AAD7S0I9_9TELE</name>
<evidence type="ECO:0000256" key="1">
    <source>
        <dbReference type="SAM" id="MobiDB-lite"/>
    </source>
</evidence>
<organism evidence="2 3">
    <name type="scientific">Aldrovandia affinis</name>
    <dbReference type="NCBI Taxonomy" id="143900"/>
    <lineage>
        <taxon>Eukaryota</taxon>
        <taxon>Metazoa</taxon>
        <taxon>Chordata</taxon>
        <taxon>Craniata</taxon>
        <taxon>Vertebrata</taxon>
        <taxon>Euteleostomi</taxon>
        <taxon>Actinopterygii</taxon>
        <taxon>Neopterygii</taxon>
        <taxon>Teleostei</taxon>
        <taxon>Notacanthiformes</taxon>
        <taxon>Halosauridae</taxon>
        <taxon>Aldrovandia</taxon>
    </lineage>
</organism>
<evidence type="ECO:0000313" key="2">
    <source>
        <dbReference type="EMBL" id="KAJ8393620.1"/>
    </source>
</evidence>
<dbReference type="AlphaFoldDB" id="A0AAD7S0I9"/>
<proteinExistence type="predicted"/>
<feature type="compositionally biased region" description="Basic and acidic residues" evidence="1">
    <location>
        <begin position="80"/>
        <end position="93"/>
    </location>
</feature>
<dbReference type="EMBL" id="JAINUG010000135">
    <property type="protein sequence ID" value="KAJ8393620.1"/>
    <property type="molecule type" value="Genomic_DNA"/>
</dbReference>
<protein>
    <submittedName>
        <fullName evidence="2">Uncharacterized protein</fullName>
    </submittedName>
</protein>
<comment type="caution">
    <text evidence="2">The sequence shown here is derived from an EMBL/GenBank/DDBJ whole genome shotgun (WGS) entry which is preliminary data.</text>
</comment>
<feature type="compositionally biased region" description="Basic and acidic residues" evidence="1">
    <location>
        <begin position="56"/>
        <end position="67"/>
    </location>
</feature>
<evidence type="ECO:0000313" key="3">
    <source>
        <dbReference type="Proteomes" id="UP001221898"/>
    </source>
</evidence>
<keyword evidence="3" id="KW-1185">Reference proteome</keyword>
<reference evidence="2" key="1">
    <citation type="journal article" date="2023" name="Science">
        <title>Genome structures resolve the early diversification of teleost fishes.</title>
        <authorList>
            <person name="Parey E."/>
            <person name="Louis A."/>
            <person name="Montfort J."/>
            <person name="Bouchez O."/>
            <person name="Roques C."/>
            <person name="Iampietro C."/>
            <person name="Lluch J."/>
            <person name="Castinel A."/>
            <person name="Donnadieu C."/>
            <person name="Desvignes T."/>
            <person name="Floi Bucao C."/>
            <person name="Jouanno E."/>
            <person name="Wen M."/>
            <person name="Mejri S."/>
            <person name="Dirks R."/>
            <person name="Jansen H."/>
            <person name="Henkel C."/>
            <person name="Chen W.J."/>
            <person name="Zahm M."/>
            <person name="Cabau C."/>
            <person name="Klopp C."/>
            <person name="Thompson A.W."/>
            <person name="Robinson-Rechavi M."/>
            <person name="Braasch I."/>
            <person name="Lecointre G."/>
            <person name="Bobe J."/>
            <person name="Postlethwait J.H."/>
            <person name="Berthelot C."/>
            <person name="Roest Crollius H."/>
            <person name="Guiguen Y."/>
        </authorList>
    </citation>
    <scope>NUCLEOTIDE SEQUENCE</scope>
    <source>
        <strain evidence="2">NC1722</strain>
    </source>
</reference>